<sequence length="116" mass="12469">MHFFFGGGGGGGGGRCLRDSLAVGWVFYWSASSICADAQVRKGKNTESVAEKKTLGTEASSLEAQKASVLRSLFSCVGEKRGLLKGGKREERSPILFSFLFLSRGIDKRGGKLWCS</sequence>
<evidence type="ECO:0000313" key="1">
    <source>
        <dbReference type="EMBL" id="KAH7288997.1"/>
    </source>
</evidence>
<reference evidence="1" key="1">
    <citation type="submission" date="2021-08" db="EMBL/GenBank/DDBJ databases">
        <title>WGS assembly of Ceratopteris richardii.</title>
        <authorList>
            <person name="Marchant D.B."/>
            <person name="Chen G."/>
            <person name="Jenkins J."/>
            <person name="Shu S."/>
            <person name="Leebens-Mack J."/>
            <person name="Grimwood J."/>
            <person name="Schmutz J."/>
            <person name="Soltis P."/>
            <person name="Soltis D."/>
            <person name="Chen Z.-H."/>
        </authorList>
    </citation>
    <scope>NUCLEOTIDE SEQUENCE</scope>
    <source>
        <strain evidence="1">Whitten #5841</strain>
        <tissue evidence="1">Leaf</tissue>
    </source>
</reference>
<gene>
    <name evidence="1" type="ORF">KP509_31G052800</name>
</gene>
<dbReference type="EMBL" id="CM035436">
    <property type="protein sequence ID" value="KAH7288997.1"/>
    <property type="molecule type" value="Genomic_DNA"/>
</dbReference>
<proteinExistence type="predicted"/>
<protein>
    <submittedName>
        <fullName evidence="1">Uncharacterized protein</fullName>
    </submittedName>
</protein>
<accession>A0A8T2QYS7</accession>
<organism evidence="1 2">
    <name type="scientific">Ceratopteris richardii</name>
    <name type="common">Triangle waterfern</name>
    <dbReference type="NCBI Taxonomy" id="49495"/>
    <lineage>
        <taxon>Eukaryota</taxon>
        <taxon>Viridiplantae</taxon>
        <taxon>Streptophyta</taxon>
        <taxon>Embryophyta</taxon>
        <taxon>Tracheophyta</taxon>
        <taxon>Polypodiopsida</taxon>
        <taxon>Polypodiidae</taxon>
        <taxon>Polypodiales</taxon>
        <taxon>Pteridineae</taxon>
        <taxon>Pteridaceae</taxon>
        <taxon>Parkerioideae</taxon>
        <taxon>Ceratopteris</taxon>
    </lineage>
</organism>
<comment type="caution">
    <text evidence="1">The sequence shown here is derived from an EMBL/GenBank/DDBJ whole genome shotgun (WGS) entry which is preliminary data.</text>
</comment>
<evidence type="ECO:0000313" key="2">
    <source>
        <dbReference type="Proteomes" id="UP000825935"/>
    </source>
</evidence>
<dbReference type="Proteomes" id="UP000825935">
    <property type="component" value="Chromosome 31"/>
</dbReference>
<dbReference type="AlphaFoldDB" id="A0A8T2QYS7"/>
<keyword evidence="2" id="KW-1185">Reference proteome</keyword>
<name>A0A8T2QYS7_CERRI</name>